<proteinExistence type="inferred from homology"/>
<keyword evidence="4 6" id="KW-1133">Transmembrane helix</keyword>
<evidence type="ECO:0000256" key="5">
    <source>
        <dbReference type="ARBA" id="ARBA00023136"/>
    </source>
</evidence>
<dbReference type="eggNOG" id="COG3763">
    <property type="taxonomic scope" value="Bacteria"/>
</dbReference>
<dbReference type="Proteomes" id="UP000030066">
    <property type="component" value="Chromosome"/>
</dbReference>
<evidence type="ECO:0000313" key="7">
    <source>
        <dbReference type="EMBL" id="AIV03568.1"/>
    </source>
</evidence>
<keyword evidence="3 6" id="KW-0812">Transmembrane</keyword>
<evidence type="ECO:0000256" key="6">
    <source>
        <dbReference type="SAM" id="Phobius"/>
    </source>
</evidence>
<feature type="transmembrane region" description="Helical" evidence="6">
    <location>
        <begin position="6"/>
        <end position="26"/>
    </location>
</feature>
<comment type="subcellular location">
    <subcellularLocation>
        <location evidence="1">Membrane</location>
        <topology evidence="1">Single-pass membrane protein</topology>
    </subcellularLocation>
</comment>
<evidence type="ECO:0000256" key="3">
    <source>
        <dbReference type="ARBA" id="ARBA00022692"/>
    </source>
</evidence>
<evidence type="ECO:0000256" key="2">
    <source>
        <dbReference type="ARBA" id="ARBA00006694"/>
    </source>
</evidence>
<dbReference type="STRING" id="1318617.MGM1_1840"/>
<dbReference type="Pfam" id="PF03672">
    <property type="entry name" value="UPF0154"/>
    <property type="match status" value="1"/>
</dbReference>
<protein>
    <recommendedName>
        <fullName evidence="9">YneF family protein</fullName>
    </recommendedName>
</protein>
<evidence type="ECO:0000256" key="1">
    <source>
        <dbReference type="ARBA" id="ARBA00004167"/>
    </source>
</evidence>
<dbReference type="HOGENOM" id="CLU_180108_1_0_14"/>
<gene>
    <name evidence="7" type="ORF">MGM1_1840</name>
</gene>
<name>A0A097SSJ9_9BACT</name>
<accession>A0A097SSJ9</accession>
<keyword evidence="5 6" id="KW-0472">Membrane</keyword>
<evidence type="ECO:0000313" key="8">
    <source>
        <dbReference type="Proteomes" id="UP000030066"/>
    </source>
</evidence>
<comment type="similarity">
    <text evidence="2">Belongs to the UPF0154 family.</text>
</comment>
<evidence type="ECO:0000256" key="4">
    <source>
        <dbReference type="ARBA" id="ARBA00022989"/>
    </source>
</evidence>
<dbReference type="KEGG" id="mgj:MGM1_1840"/>
<organism evidence="7 8">
    <name type="scientific">Candidatus Malacoplasma girerdii</name>
    <dbReference type="NCBI Taxonomy" id="1318617"/>
    <lineage>
        <taxon>Bacteria</taxon>
        <taxon>Bacillati</taxon>
        <taxon>Mycoplasmatota</taxon>
        <taxon>Mycoplasmoidales</taxon>
        <taxon>Mycoplasmoidaceae</taxon>
        <taxon>Malacoplasma</taxon>
    </lineage>
</organism>
<dbReference type="InterPro" id="IPR005359">
    <property type="entry name" value="UPF0154"/>
</dbReference>
<reference evidence="7 8" key="1">
    <citation type="journal article" date="2014" name="PLoS ONE">
        <title>An emerging Mycoplasma associated with trichomoniasis, vaginal infection and disease.</title>
        <authorList>
            <consortium name="Vaginal Microbiome Consortium"/>
            <person name="Fettweis J.M."/>
            <person name="Serrano M.G."/>
            <person name="Huang B."/>
            <person name="Brooks J.P."/>
            <person name="Glascock A.L."/>
            <person name="Sheth N.U."/>
            <person name="Strauss J.F.III."/>
            <person name="Jefferson K.K."/>
            <person name="Buck G.A."/>
        </authorList>
    </citation>
    <scope>NUCLEOTIDE SEQUENCE [LARGE SCALE GENOMIC DNA]</scope>
    <source>
        <strain evidence="7 8">VCU_M1</strain>
    </source>
</reference>
<keyword evidence="8" id="KW-1185">Reference proteome</keyword>
<dbReference type="EMBL" id="CP007711">
    <property type="protein sequence ID" value="AIV03568.1"/>
    <property type="molecule type" value="Genomic_DNA"/>
</dbReference>
<dbReference type="GO" id="GO:0016020">
    <property type="term" value="C:membrane"/>
    <property type="evidence" value="ECO:0007669"/>
    <property type="project" value="UniProtKB-SubCell"/>
</dbReference>
<evidence type="ECO:0008006" key="9">
    <source>
        <dbReference type="Google" id="ProtNLM"/>
    </source>
</evidence>
<sequence>MNTGAWIGIIVASVVVAIIFTAIVTYKIVKKQFKKQLEENPPITEEQIRSMYAQMGRKPSESQIRAIMNNFKRRLKKDN</sequence>
<dbReference type="AlphaFoldDB" id="A0A097SSJ9"/>